<evidence type="ECO:0000313" key="3">
    <source>
        <dbReference type="Proteomes" id="UP000215914"/>
    </source>
</evidence>
<evidence type="ECO:0000256" key="1">
    <source>
        <dbReference type="SAM" id="Phobius"/>
    </source>
</evidence>
<keyword evidence="1" id="KW-0472">Membrane</keyword>
<gene>
    <name evidence="2" type="ORF">HanXRQr2_Chr17g0805341</name>
</gene>
<feature type="transmembrane region" description="Helical" evidence="1">
    <location>
        <begin position="12"/>
        <end position="37"/>
    </location>
</feature>
<keyword evidence="1" id="KW-0812">Transmembrane</keyword>
<proteinExistence type="predicted"/>
<protein>
    <submittedName>
        <fullName evidence="2">Uncharacterized protein</fullName>
    </submittedName>
</protein>
<reference evidence="2" key="2">
    <citation type="submission" date="2020-06" db="EMBL/GenBank/DDBJ databases">
        <title>Helianthus annuus Genome sequencing and assembly Release 2.</title>
        <authorList>
            <person name="Gouzy J."/>
            <person name="Langlade N."/>
            <person name="Munos S."/>
        </authorList>
    </citation>
    <scope>NUCLEOTIDE SEQUENCE</scope>
    <source>
        <tissue evidence="2">Leaves</tissue>
    </source>
</reference>
<reference evidence="2" key="1">
    <citation type="journal article" date="2017" name="Nature">
        <title>The sunflower genome provides insights into oil metabolism, flowering and Asterid evolution.</title>
        <authorList>
            <person name="Badouin H."/>
            <person name="Gouzy J."/>
            <person name="Grassa C.J."/>
            <person name="Murat F."/>
            <person name="Staton S.E."/>
            <person name="Cottret L."/>
            <person name="Lelandais-Briere C."/>
            <person name="Owens G.L."/>
            <person name="Carrere S."/>
            <person name="Mayjonade B."/>
            <person name="Legrand L."/>
            <person name="Gill N."/>
            <person name="Kane N.C."/>
            <person name="Bowers J.E."/>
            <person name="Hubner S."/>
            <person name="Bellec A."/>
            <person name="Berard A."/>
            <person name="Berges H."/>
            <person name="Blanchet N."/>
            <person name="Boniface M.C."/>
            <person name="Brunel D."/>
            <person name="Catrice O."/>
            <person name="Chaidir N."/>
            <person name="Claudel C."/>
            <person name="Donnadieu C."/>
            <person name="Faraut T."/>
            <person name="Fievet G."/>
            <person name="Helmstetter N."/>
            <person name="King M."/>
            <person name="Knapp S.J."/>
            <person name="Lai Z."/>
            <person name="Le Paslier M.C."/>
            <person name="Lippi Y."/>
            <person name="Lorenzon L."/>
            <person name="Mandel J.R."/>
            <person name="Marage G."/>
            <person name="Marchand G."/>
            <person name="Marquand E."/>
            <person name="Bret-Mestries E."/>
            <person name="Morien E."/>
            <person name="Nambeesan S."/>
            <person name="Nguyen T."/>
            <person name="Pegot-Espagnet P."/>
            <person name="Pouilly N."/>
            <person name="Raftis F."/>
            <person name="Sallet E."/>
            <person name="Schiex T."/>
            <person name="Thomas J."/>
            <person name="Vandecasteele C."/>
            <person name="Vares D."/>
            <person name="Vear F."/>
            <person name="Vautrin S."/>
            <person name="Crespi M."/>
            <person name="Mangin B."/>
            <person name="Burke J.M."/>
            <person name="Salse J."/>
            <person name="Munos S."/>
            <person name="Vincourt P."/>
            <person name="Rieseberg L.H."/>
            <person name="Langlade N.B."/>
        </authorList>
    </citation>
    <scope>NUCLEOTIDE SEQUENCE</scope>
    <source>
        <tissue evidence="2">Leaves</tissue>
    </source>
</reference>
<dbReference type="EMBL" id="MNCJ02000332">
    <property type="protein sequence ID" value="KAF5755666.1"/>
    <property type="molecule type" value="Genomic_DNA"/>
</dbReference>
<dbReference type="Proteomes" id="UP000215914">
    <property type="component" value="Unassembled WGS sequence"/>
</dbReference>
<keyword evidence="3" id="KW-1185">Reference proteome</keyword>
<keyword evidence="1" id="KW-1133">Transmembrane helix</keyword>
<accession>A0A9K3GUG4</accession>
<dbReference type="AlphaFoldDB" id="A0A9K3GUG4"/>
<organism evidence="2 3">
    <name type="scientific">Helianthus annuus</name>
    <name type="common">Common sunflower</name>
    <dbReference type="NCBI Taxonomy" id="4232"/>
    <lineage>
        <taxon>Eukaryota</taxon>
        <taxon>Viridiplantae</taxon>
        <taxon>Streptophyta</taxon>
        <taxon>Embryophyta</taxon>
        <taxon>Tracheophyta</taxon>
        <taxon>Spermatophyta</taxon>
        <taxon>Magnoliopsida</taxon>
        <taxon>eudicotyledons</taxon>
        <taxon>Gunneridae</taxon>
        <taxon>Pentapetalae</taxon>
        <taxon>asterids</taxon>
        <taxon>campanulids</taxon>
        <taxon>Asterales</taxon>
        <taxon>Asteraceae</taxon>
        <taxon>Asteroideae</taxon>
        <taxon>Heliantheae alliance</taxon>
        <taxon>Heliantheae</taxon>
        <taxon>Helianthus</taxon>
    </lineage>
</organism>
<dbReference type="Gramene" id="mRNA:HanXRQr2_Chr17g0805341">
    <property type="protein sequence ID" value="mRNA:HanXRQr2_Chr17g0805341"/>
    <property type="gene ID" value="HanXRQr2_Chr17g0805341"/>
</dbReference>
<sequence length="51" mass="6002">MIFSWLKFLLNVVLMSFYSISTQLCFLVQSALGTFWLKKITLLIVSRIIQF</sequence>
<comment type="caution">
    <text evidence="2">The sequence shown here is derived from an EMBL/GenBank/DDBJ whole genome shotgun (WGS) entry which is preliminary data.</text>
</comment>
<name>A0A9K3GUG4_HELAN</name>
<evidence type="ECO:0000313" key="2">
    <source>
        <dbReference type="EMBL" id="KAF5755666.1"/>
    </source>
</evidence>